<dbReference type="PATRIC" id="fig|1349767.4.peg.5152"/>
<feature type="region of interest" description="Disordered" evidence="1">
    <location>
        <begin position="148"/>
        <end position="259"/>
    </location>
</feature>
<dbReference type="Pfam" id="PF11304">
    <property type="entry name" value="DUF3106"/>
    <property type="match status" value="1"/>
</dbReference>
<gene>
    <name evidence="2" type="ORF">GJA_3367</name>
</gene>
<dbReference type="eggNOG" id="ENOG5032YRY">
    <property type="taxonomic scope" value="Bacteria"/>
</dbReference>
<keyword evidence="2" id="KW-0472">Membrane</keyword>
<dbReference type="RefSeq" id="WP_038493849.1">
    <property type="nucleotide sequence ID" value="NZ_BCTH01000026.1"/>
</dbReference>
<dbReference type="EMBL" id="HG322949">
    <property type="protein sequence ID" value="CDG83986.1"/>
    <property type="molecule type" value="Genomic_DNA"/>
</dbReference>
<organism evidence="2 3">
    <name type="scientific">Janthinobacterium agaricidamnosum NBRC 102515 = DSM 9628</name>
    <dbReference type="NCBI Taxonomy" id="1349767"/>
    <lineage>
        <taxon>Bacteria</taxon>
        <taxon>Pseudomonadati</taxon>
        <taxon>Pseudomonadota</taxon>
        <taxon>Betaproteobacteria</taxon>
        <taxon>Burkholderiales</taxon>
        <taxon>Oxalobacteraceae</taxon>
        <taxon>Janthinobacterium</taxon>
    </lineage>
</organism>
<dbReference type="KEGG" id="jag:GJA_3367"/>
<name>W0V7Y8_9BURK</name>
<proteinExistence type="predicted"/>
<dbReference type="OrthoDB" id="9796567at2"/>
<evidence type="ECO:0000256" key="1">
    <source>
        <dbReference type="SAM" id="MobiDB-lite"/>
    </source>
</evidence>
<dbReference type="Proteomes" id="UP000027604">
    <property type="component" value="Chromosome I"/>
</dbReference>
<keyword evidence="3" id="KW-1185">Reference proteome</keyword>
<dbReference type="InterPro" id="IPR021455">
    <property type="entry name" value="DUF3106"/>
</dbReference>
<dbReference type="STRING" id="1349767.GJA_3367"/>
<accession>W0V7Y8</accession>
<evidence type="ECO:0000313" key="3">
    <source>
        <dbReference type="Proteomes" id="UP000027604"/>
    </source>
</evidence>
<evidence type="ECO:0000313" key="2">
    <source>
        <dbReference type="EMBL" id="CDG83986.1"/>
    </source>
</evidence>
<dbReference type="HOGENOM" id="CLU_982981_0_0_4"/>
<feature type="compositionally biased region" description="Polar residues" evidence="1">
    <location>
        <begin position="160"/>
        <end position="173"/>
    </location>
</feature>
<protein>
    <submittedName>
        <fullName evidence="2">Transmembrane protein</fullName>
    </submittedName>
</protein>
<reference evidence="2 3" key="1">
    <citation type="journal article" date="2015" name="Genome Announc.">
        <title>Genome Sequence of Mushroom Soft-Rot Pathogen Janthinobacterium agaricidamnosum.</title>
        <authorList>
            <person name="Graupner K."/>
            <person name="Lackner G."/>
            <person name="Hertweck C."/>
        </authorList>
    </citation>
    <scope>NUCLEOTIDE SEQUENCE [LARGE SCALE GENOMIC DNA]</scope>
    <source>
        <strain evidence="3">NBRC 102515 / DSM 9628</strain>
    </source>
</reference>
<keyword evidence="2" id="KW-0812">Transmembrane</keyword>
<feature type="compositionally biased region" description="Low complexity" evidence="1">
    <location>
        <begin position="222"/>
        <end position="259"/>
    </location>
</feature>
<sequence>MARISVRNGLIGLGVVAIAGASWVNANQHGTEPAAPAAPAASAAAATASVAAAPGKTLTAGRQAVPKAGAKPVEKPLWTQLTPPQQAALEPLVGEWNKLSAVHKQKWLEIVPRYTSMKPEEQQRMHERMREWIKLTPDQRRLVRENYTRSKKIQPGLQPGQKSAQWEQYQQLPEEQKKKLAADADSKTKRPLAHLPTPSQSKAFKPMTITPIAPMPIPPATAPATAPAAALPAAPAGAPDAAAPAAPANAVPATPANVK</sequence>
<feature type="compositionally biased region" description="Basic and acidic residues" evidence="1">
    <location>
        <begin position="174"/>
        <end position="188"/>
    </location>
</feature>
<dbReference type="AlphaFoldDB" id="W0V7Y8"/>